<reference evidence="7 8" key="1">
    <citation type="submission" date="2024-10" db="EMBL/GenBank/DDBJ databases">
        <title>The Natural Products Discovery Center: Release of the First 8490 Sequenced Strains for Exploring Actinobacteria Biosynthetic Diversity.</title>
        <authorList>
            <person name="Kalkreuter E."/>
            <person name="Kautsar S.A."/>
            <person name="Yang D."/>
            <person name="Bader C.D."/>
            <person name="Teijaro C.N."/>
            <person name="Fluegel L."/>
            <person name="Davis C.M."/>
            <person name="Simpson J.R."/>
            <person name="Lauterbach L."/>
            <person name="Steele A.D."/>
            <person name="Gui C."/>
            <person name="Meng S."/>
            <person name="Li G."/>
            <person name="Viehrig K."/>
            <person name="Ye F."/>
            <person name="Su P."/>
            <person name="Kiefer A.F."/>
            <person name="Nichols A."/>
            <person name="Cepeda A.J."/>
            <person name="Yan W."/>
            <person name="Fan B."/>
            <person name="Jiang Y."/>
            <person name="Adhikari A."/>
            <person name="Zheng C.-J."/>
            <person name="Schuster L."/>
            <person name="Cowan T.M."/>
            <person name="Smanski M.J."/>
            <person name="Chevrette M.G."/>
            <person name="De Carvalho L.P.S."/>
            <person name="Shen B."/>
        </authorList>
    </citation>
    <scope>NUCLEOTIDE SEQUENCE [LARGE SCALE GENOMIC DNA]</scope>
    <source>
        <strain evidence="7 8">NPDC051599</strain>
    </source>
</reference>
<dbReference type="Proteomes" id="UP001612415">
    <property type="component" value="Unassembled WGS sequence"/>
</dbReference>
<gene>
    <name evidence="7" type="ORF">ACIA8P_02065</name>
</gene>
<dbReference type="SUPFAM" id="SSF51905">
    <property type="entry name" value="FAD/NAD(P)-binding domain"/>
    <property type="match status" value="1"/>
</dbReference>
<dbReference type="Pfam" id="PF01593">
    <property type="entry name" value="Amino_oxidase"/>
    <property type="match status" value="1"/>
</dbReference>
<dbReference type="InterPro" id="IPR036188">
    <property type="entry name" value="FAD/NAD-bd_sf"/>
</dbReference>
<keyword evidence="8" id="KW-1185">Reference proteome</keyword>
<dbReference type="RefSeq" id="WP_398654467.1">
    <property type="nucleotide sequence ID" value="NZ_JBITDC010000001.1"/>
</dbReference>
<keyword evidence="2" id="KW-0732">Signal</keyword>
<keyword evidence="1" id="KW-0285">Flavoprotein</keyword>
<evidence type="ECO:0000259" key="6">
    <source>
        <dbReference type="Pfam" id="PF01593"/>
    </source>
</evidence>
<dbReference type="PANTHER" id="PTHR46091">
    <property type="entry name" value="BLR7054 PROTEIN"/>
    <property type="match status" value="1"/>
</dbReference>
<accession>A0ABW7XUF3</accession>
<keyword evidence="4" id="KW-0521">NADP</keyword>
<evidence type="ECO:0000256" key="4">
    <source>
        <dbReference type="ARBA" id="ARBA00022857"/>
    </source>
</evidence>
<evidence type="ECO:0000256" key="5">
    <source>
        <dbReference type="ARBA" id="ARBA00023027"/>
    </source>
</evidence>
<feature type="domain" description="Amine oxidase" evidence="6">
    <location>
        <begin position="26"/>
        <end position="520"/>
    </location>
</feature>
<protein>
    <submittedName>
        <fullName evidence="7">Phytoene desaturase family protein</fullName>
    </submittedName>
</protein>
<name>A0ABW7XUF3_STRCE</name>
<dbReference type="Gene3D" id="3.50.50.60">
    <property type="entry name" value="FAD/NAD(P)-binding domain"/>
    <property type="match status" value="2"/>
</dbReference>
<dbReference type="InterPro" id="IPR052206">
    <property type="entry name" value="Retinol_saturase"/>
</dbReference>
<dbReference type="PANTHER" id="PTHR46091:SF3">
    <property type="entry name" value="AMINE OXIDASE DOMAIN-CONTAINING PROTEIN"/>
    <property type="match status" value="1"/>
</dbReference>
<dbReference type="InterPro" id="IPR002937">
    <property type="entry name" value="Amino_oxidase"/>
</dbReference>
<sequence>MVTAGESYRRSAVGDSWDAIVIGSGIGGLTAAAFLARTGKRVLVLEKHSTAGGATQVFKRAGYEWDAGLHYMGEVHRPNAGLRRIFDHISGGKLEWERMPDVYNKIVIGDRTYEYPSGAARFKERMKEYFPAEAEAIDRYVDLVFEANRAASPFFAQRSLPQPDADALYDDLCGPFRSFSDRTVTEVLSELTDDEELRAVLCGHFGDYCMNPGRASFGMHAMLIRHYIDGANFPVGGSGRLAETICNVIREEGGAVLVAAEVSSVLLSETGEARGVTMTDGREFLAPVVISNAGALNTMTRLLPKEADTTGLADSCRAIGPSLTWVVLNIGLKESASALSLDPSNIWAHTGPDIDTQVAAYEADPHSHPMPLYFLSFPSAKDPQWETRHPGRSTIDICGLTAWSLFEPYAETAWMNRGAEYEELKERLSAELLEQVLRFCPQLAGKIDHMELATPLSFNHFLGRQHGDFMSLAHTPQRFADRTLSARTPVPNLFLSGQDVVAAGVSGAIVGGVVAASAVLGRDALQELPAL</sequence>
<proteinExistence type="predicted"/>
<evidence type="ECO:0000256" key="3">
    <source>
        <dbReference type="ARBA" id="ARBA00022827"/>
    </source>
</evidence>
<organism evidence="7 8">
    <name type="scientific">Streptomyces cellulosae</name>
    <dbReference type="NCBI Taxonomy" id="1968"/>
    <lineage>
        <taxon>Bacteria</taxon>
        <taxon>Bacillati</taxon>
        <taxon>Actinomycetota</taxon>
        <taxon>Actinomycetes</taxon>
        <taxon>Kitasatosporales</taxon>
        <taxon>Streptomycetaceae</taxon>
        <taxon>Streptomyces</taxon>
    </lineage>
</organism>
<keyword evidence="5" id="KW-0520">NAD</keyword>
<keyword evidence="3" id="KW-0274">FAD</keyword>
<evidence type="ECO:0000256" key="1">
    <source>
        <dbReference type="ARBA" id="ARBA00022630"/>
    </source>
</evidence>
<evidence type="ECO:0000313" key="7">
    <source>
        <dbReference type="EMBL" id="MFI5673444.1"/>
    </source>
</evidence>
<evidence type="ECO:0000313" key="8">
    <source>
        <dbReference type="Proteomes" id="UP001612415"/>
    </source>
</evidence>
<evidence type="ECO:0000256" key="2">
    <source>
        <dbReference type="ARBA" id="ARBA00022729"/>
    </source>
</evidence>
<comment type="caution">
    <text evidence="7">The sequence shown here is derived from an EMBL/GenBank/DDBJ whole genome shotgun (WGS) entry which is preliminary data.</text>
</comment>
<dbReference type="EMBL" id="JBITDC010000001">
    <property type="protein sequence ID" value="MFI5673444.1"/>
    <property type="molecule type" value="Genomic_DNA"/>
</dbReference>